<keyword evidence="1" id="KW-0929">Antimicrobial</keyword>
<accession>A0A484QP91</accession>
<dbReference type="GO" id="GO:0003796">
    <property type="term" value="F:lysozyme activity"/>
    <property type="evidence" value="ECO:0007669"/>
    <property type="project" value="InterPro"/>
</dbReference>
<dbReference type="EMBL" id="CAADIF010000002">
    <property type="protein sequence ID" value="VFR58382.1"/>
    <property type="molecule type" value="Genomic_DNA"/>
</dbReference>
<dbReference type="AlphaFoldDB" id="A0A484QP91"/>
<dbReference type="GO" id="GO:0031640">
    <property type="term" value="P:killing of cells of another organism"/>
    <property type="evidence" value="ECO:0007669"/>
    <property type="project" value="UniProtKB-KW"/>
</dbReference>
<evidence type="ECO:0000256" key="1">
    <source>
        <dbReference type="ARBA" id="ARBA00022529"/>
    </source>
</evidence>
<dbReference type="SUPFAM" id="SSF53955">
    <property type="entry name" value="Lysozyme-like"/>
    <property type="match status" value="1"/>
</dbReference>
<gene>
    <name evidence="3" type="ORF">ANK1_2792</name>
    <name evidence="4" type="ORF">ANK2_2793</name>
</gene>
<dbReference type="InterPro" id="IPR002196">
    <property type="entry name" value="Glyco_hydro_24"/>
</dbReference>
<name>A0A484QP91_9ZZZZ</name>
<dbReference type="GO" id="GO:0016998">
    <property type="term" value="P:cell wall macromolecule catabolic process"/>
    <property type="evidence" value="ECO:0007669"/>
    <property type="project" value="InterPro"/>
</dbReference>
<sequence>MKLGQKIIGGVLGLITAGALTLSSDELQSHLGRWEGEGQNVAYADKLAGGLPTVCKGITNWTSPDPVIVGDYWSDERCAWVETMVVERGQLELAECLHVYITQPIFDALSDFGHHFGNPQVCASRAVGLINAGHVRAGCEALAHAPSGRPVWSYVGTTFYRGLYHRALSRRAMCLRGLQ</sequence>
<dbReference type="InterPro" id="IPR051018">
    <property type="entry name" value="Bacteriophage_GH24"/>
</dbReference>
<dbReference type="GO" id="GO:0009253">
    <property type="term" value="P:peptidoglycan catabolic process"/>
    <property type="evidence" value="ECO:0007669"/>
    <property type="project" value="InterPro"/>
</dbReference>
<reference evidence="3" key="1">
    <citation type="submission" date="2019-03" db="EMBL/GenBank/DDBJ databases">
        <authorList>
            <person name="Danneels B."/>
        </authorList>
    </citation>
    <scope>NUCLEOTIDE SEQUENCE</scope>
</reference>
<protein>
    <submittedName>
        <fullName evidence="3">Putative phage lysozyme</fullName>
    </submittedName>
</protein>
<dbReference type="GO" id="GO:0042742">
    <property type="term" value="P:defense response to bacterium"/>
    <property type="evidence" value="ECO:0007669"/>
    <property type="project" value="UniProtKB-KW"/>
</dbReference>
<evidence type="ECO:0000313" key="4">
    <source>
        <dbReference type="EMBL" id="VFR58382.1"/>
    </source>
</evidence>
<dbReference type="PANTHER" id="PTHR38107">
    <property type="match status" value="1"/>
</dbReference>
<dbReference type="PANTHER" id="PTHR38107:SF3">
    <property type="entry name" value="LYSOZYME RRRD-RELATED"/>
    <property type="match status" value="1"/>
</dbReference>
<evidence type="ECO:0000256" key="2">
    <source>
        <dbReference type="ARBA" id="ARBA00022638"/>
    </source>
</evidence>
<dbReference type="InterPro" id="IPR023347">
    <property type="entry name" value="Lysozyme_dom_sf"/>
</dbReference>
<proteinExistence type="predicted"/>
<dbReference type="Pfam" id="PF00959">
    <property type="entry name" value="Phage_lysozyme"/>
    <property type="match status" value="1"/>
</dbReference>
<dbReference type="EMBL" id="CAADIA010000013">
    <property type="protein sequence ID" value="VFR39606.1"/>
    <property type="molecule type" value="Genomic_DNA"/>
</dbReference>
<dbReference type="Gene3D" id="1.10.530.40">
    <property type="match status" value="1"/>
</dbReference>
<evidence type="ECO:0000313" key="3">
    <source>
        <dbReference type="EMBL" id="VFR39606.1"/>
    </source>
</evidence>
<organism evidence="3">
    <name type="scientific">plant metagenome</name>
    <dbReference type="NCBI Taxonomy" id="1297885"/>
    <lineage>
        <taxon>unclassified sequences</taxon>
        <taxon>metagenomes</taxon>
        <taxon>organismal metagenomes</taxon>
    </lineage>
</organism>
<dbReference type="InterPro" id="IPR023346">
    <property type="entry name" value="Lysozyme-like_dom_sf"/>
</dbReference>
<keyword evidence="2" id="KW-0081">Bacteriolytic enzyme</keyword>